<evidence type="ECO:0000256" key="6">
    <source>
        <dbReference type="SAM" id="Phobius"/>
    </source>
</evidence>
<evidence type="ECO:0000256" key="1">
    <source>
        <dbReference type="ARBA" id="ARBA00004141"/>
    </source>
</evidence>
<reference evidence="8 9" key="1">
    <citation type="journal article" date="2020" name="Microbiol. Resour. Announc.">
        <title>Draft Genome Sequence of a Cladosporium Species Isolated from the Mesophotic Ascidian Didemnum maculosum.</title>
        <authorList>
            <person name="Gioti A."/>
            <person name="Siaperas R."/>
            <person name="Nikolaivits E."/>
            <person name="Le Goff G."/>
            <person name="Ouazzani J."/>
            <person name="Kotoulas G."/>
            <person name="Topakas E."/>
        </authorList>
    </citation>
    <scope>NUCLEOTIDE SEQUENCE [LARGE SCALE GENOMIC DNA]</scope>
    <source>
        <strain evidence="8 9">TM138-S3</strain>
    </source>
</reference>
<keyword evidence="2 6" id="KW-0812">Transmembrane</keyword>
<gene>
    <name evidence="8" type="ORF">WHR41_04802</name>
</gene>
<keyword evidence="4 6" id="KW-0472">Membrane</keyword>
<sequence>MRAIPLKVYAAWPAPNYVDPVTRGNELLIINIIFITVVTLSIIVRIYARLTTSRIGLDDWLIFLAYLFTIGMTAAVLLANRRYGWDRHTWDVRIDVIQNAQIIAFVTKQMFVAASSFTRLSLIMLYYRLVKETTTRWYRWLVHFGLVFNVLLFLVLIFMGVFTCVPVQAYWKFPDVVDGKCVDEGILTLFAGVLSCVADLLCTFLPTPIIMRLHMPLADRIGIICLLSAGIIVTIAGVFKTVFIWKGLVESYDESWYTYPLWICAALEVDLAVICACVPAMKTVAWKPLRRWTCLVYSRFSSRRGNGASRTNGPELTSQDPIIWTNDPSHGGYKLSNMDAKKVPIVEQERQLNVLEKAIAQLPSATHDHPHFARENIGIPQPTCQRARSPRLEISKETSFFVASASEGNVSRNIRTSASLTALPNGHFPRPSRS</sequence>
<evidence type="ECO:0000313" key="9">
    <source>
        <dbReference type="Proteomes" id="UP000803884"/>
    </source>
</evidence>
<protein>
    <recommendedName>
        <fullName evidence="7">Rhodopsin domain-containing protein</fullName>
    </recommendedName>
</protein>
<name>A0AB34KR89_9PEZI</name>
<evidence type="ECO:0000256" key="4">
    <source>
        <dbReference type="ARBA" id="ARBA00023136"/>
    </source>
</evidence>
<evidence type="ECO:0000256" key="5">
    <source>
        <dbReference type="ARBA" id="ARBA00038359"/>
    </source>
</evidence>
<evidence type="ECO:0000256" key="2">
    <source>
        <dbReference type="ARBA" id="ARBA00022692"/>
    </source>
</evidence>
<organism evidence="8 9">
    <name type="scientific">Cladosporium halotolerans</name>
    <dbReference type="NCBI Taxonomy" id="1052096"/>
    <lineage>
        <taxon>Eukaryota</taxon>
        <taxon>Fungi</taxon>
        <taxon>Dikarya</taxon>
        <taxon>Ascomycota</taxon>
        <taxon>Pezizomycotina</taxon>
        <taxon>Dothideomycetes</taxon>
        <taxon>Dothideomycetidae</taxon>
        <taxon>Cladosporiales</taxon>
        <taxon>Cladosporiaceae</taxon>
        <taxon>Cladosporium</taxon>
    </lineage>
</organism>
<dbReference type="RefSeq" id="XP_069229145.1">
    <property type="nucleotide sequence ID" value="XM_069373408.1"/>
</dbReference>
<evidence type="ECO:0000256" key="3">
    <source>
        <dbReference type="ARBA" id="ARBA00022989"/>
    </source>
</evidence>
<dbReference type="PANTHER" id="PTHR33048">
    <property type="entry name" value="PTH11-LIKE INTEGRAL MEMBRANE PROTEIN (AFU_ORTHOLOGUE AFUA_5G11245)"/>
    <property type="match status" value="1"/>
</dbReference>
<dbReference type="InterPro" id="IPR049326">
    <property type="entry name" value="Rhodopsin_dom_fungi"/>
</dbReference>
<evidence type="ECO:0000313" key="8">
    <source>
        <dbReference type="EMBL" id="KAL1586040.1"/>
    </source>
</evidence>
<dbReference type="PANTHER" id="PTHR33048:SF129">
    <property type="entry name" value="INTEGRAL MEMBRANE PROTEIN-RELATED"/>
    <property type="match status" value="1"/>
</dbReference>
<feature type="transmembrane region" description="Helical" evidence="6">
    <location>
        <begin position="217"/>
        <end position="239"/>
    </location>
</feature>
<dbReference type="InterPro" id="IPR052337">
    <property type="entry name" value="SAT4-like"/>
</dbReference>
<dbReference type="GO" id="GO:0016020">
    <property type="term" value="C:membrane"/>
    <property type="evidence" value="ECO:0007669"/>
    <property type="project" value="UniProtKB-SubCell"/>
</dbReference>
<dbReference type="Proteomes" id="UP000803884">
    <property type="component" value="Unassembled WGS sequence"/>
</dbReference>
<keyword evidence="3 6" id="KW-1133">Transmembrane helix</keyword>
<feature type="transmembrane region" description="Helical" evidence="6">
    <location>
        <begin position="141"/>
        <end position="171"/>
    </location>
</feature>
<accession>A0AB34KR89</accession>
<feature type="transmembrane region" description="Helical" evidence="6">
    <location>
        <begin position="27"/>
        <end position="48"/>
    </location>
</feature>
<feature type="domain" description="Rhodopsin" evidence="7">
    <location>
        <begin position="44"/>
        <end position="284"/>
    </location>
</feature>
<dbReference type="EMBL" id="JAAQHG020000016">
    <property type="protein sequence ID" value="KAL1586040.1"/>
    <property type="molecule type" value="Genomic_DNA"/>
</dbReference>
<dbReference type="GeneID" id="96006246"/>
<dbReference type="AlphaFoldDB" id="A0AB34KR89"/>
<evidence type="ECO:0000259" key="7">
    <source>
        <dbReference type="Pfam" id="PF20684"/>
    </source>
</evidence>
<feature type="transmembrane region" description="Helical" evidence="6">
    <location>
        <begin position="259"/>
        <end position="281"/>
    </location>
</feature>
<comment type="subcellular location">
    <subcellularLocation>
        <location evidence="1">Membrane</location>
        <topology evidence="1">Multi-pass membrane protein</topology>
    </subcellularLocation>
</comment>
<feature type="transmembrane region" description="Helical" evidence="6">
    <location>
        <begin position="186"/>
        <end position="205"/>
    </location>
</feature>
<comment type="caution">
    <text evidence="8">The sequence shown here is derived from an EMBL/GenBank/DDBJ whole genome shotgun (WGS) entry which is preliminary data.</text>
</comment>
<keyword evidence="9" id="KW-1185">Reference proteome</keyword>
<feature type="transmembrane region" description="Helical" evidence="6">
    <location>
        <begin position="60"/>
        <end position="79"/>
    </location>
</feature>
<dbReference type="Pfam" id="PF20684">
    <property type="entry name" value="Fung_rhodopsin"/>
    <property type="match status" value="1"/>
</dbReference>
<proteinExistence type="inferred from homology"/>
<comment type="similarity">
    <text evidence="5">Belongs to the SAT4 family.</text>
</comment>